<feature type="region of interest" description="Disordered" evidence="1">
    <location>
        <begin position="31"/>
        <end position="52"/>
    </location>
</feature>
<evidence type="ECO:0000313" key="3">
    <source>
        <dbReference type="EMBL" id="MFD1514690.1"/>
    </source>
</evidence>
<evidence type="ECO:0000313" key="4">
    <source>
        <dbReference type="Proteomes" id="UP001597187"/>
    </source>
</evidence>
<feature type="domain" description="Methyltransferase" evidence="2">
    <location>
        <begin position="102"/>
        <end position="203"/>
    </location>
</feature>
<dbReference type="Pfam" id="PF13847">
    <property type="entry name" value="Methyltransf_31"/>
    <property type="match status" value="1"/>
</dbReference>
<evidence type="ECO:0000256" key="1">
    <source>
        <dbReference type="SAM" id="MobiDB-lite"/>
    </source>
</evidence>
<keyword evidence="4" id="KW-1185">Reference proteome</keyword>
<accession>A0ABD6AZA2</accession>
<gene>
    <name evidence="3" type="ORF">ACFSBT_15525</name>
</gene>
<evidence type="ECO:0000259" key="2">
    <source>
        <dbReference type="Pfam" id="PF13847"/>
    </source>
</evidence>
<dbReference type="GO" id="GO:0008168">
    <property type="term" value="F:methyltransferase activity"/>
    <property type="evidence" value="ECO:0007669"/>
    <property type="project" value="UniProtKB-KW"/>
</dbReference>
<dbReference type="EC" id="2.1.-.-" evidence="3"/>
<dbReference type="RefSeq" id="WP_250874631.1">
    <property type="nucleotide sequence ID" value="NZ_JALXFV010000008.1"/>
</dbReference>
<name>A0ABD6AZA2_9EURY</name>
<keyword evidence="3" id="KW-0808">Transferase</keyword>
<dbReference type="InterPro" id="IPR029063">
    <property type="entry name" value="SAM-dependent_MTases_sf"/>
</dbReference>
<dbReference type="InterPro" id="IPR025714">
    <property type="entry name" value="Methyltranfer_dom"/>
</dbReference>
<protein>
    <submittedName>
        <fullName evidence="3">Class I SAM-dependent methyltransferase</fullName>
        <ecNumber evidence="3">2.1.-.-</ecNumber>
    </submittedName>
</protein>
<dbReference type="SUPFAM" id="SSF53335">
    <property type="entry name" value="S-adenosyl-L-methionine-dependent methyltransferases"/>
    <property type="match status" value="1"/>
</dbReference>
<organism evidence="3 4">
    <name type="scientific">Halomarina rubra</name>
    <dbReference type="NCBI Taxonomy" id="2071873"/>
    <lineage>
        <taxon>Archaea</taxon>
        <taxon>Methanobacteriati</taxon>
        <taxon>Methanobacteriota</taxon>
        <taxon>Stenosarchaea group</taxon>
        <taxon>Halobacteria</taxon>
        <taxon>Halobacteriales</taxon>
        <taxon>Natronomonadaceae</taxon>
        <taxon>Halomarina</taxon>
    </lineage>
</organism>
<dbReference type="EMBL" id="JBHUDC010000008">
    <property type="protein sequence ID" value="MFD1514690.1"/>
    <property type="molecule type" value="Genomic_DNA"/>
</dbReference>
<proteinExistence type="predicted"/>
<reference evidence="3 4" key="1">
    <citation type="journal article" date="2019" name="Int. J. Syst. Evol. Microbiol.">
        <title>The Global Catalogue of Microorganisms (GCM) 10K type strain sequencing project: providing services to taxonomists for standard genome sequencing and annotation.</title>
        <authorList>
            <consortium name="The Broad Institute Genomics Platform"/>
            <consortium name="The Broad Institute Genome Sequencing Center for Infectious Disease"/>
            <person name="Wu L."/>
            <person name="Ma J."/>
        </authorList>
    </citation>
    <scope>NUCLEOTIDE SEQUENCE [LARGE SCALE GENOMIC DNA]</scope>
    <source>
        <strain evidence="3 4">CGMCC 1.12563</strain>
    </source>
</reference>
<feature type="compositionally biased region" description="Basic and acidic residues" evidence="1">
    <location>
        <begin position="31"/>
        <end position="40"/>
    </location>
</feature>
<dbReference type="GO" id="GO:0032259">
    <property type="term" value="P:methylation"/>
    <property type="evidence" value="ECO:0007669"/>
    <property type="project" value="UniProtKB-KW"/>
</dbReference>
<dbReference type="CDD" id="cd02440">
    <property type="entry name" value="AdoMet_MTases"/>
    <property type="match status" value="1"/>
</dbReference>
<keyword evidence="3" id="KW-0489">Methyltransferase</keyword>
<dbReference type="AlphaFoldDB" id="A0ABD6AZA2"/>
<sequence>MHIPTPEDFHALDRWGLVADPMAAIADYSEARAERREQNERHRRARDAHAENTAEELLADPQAYLRLLSRPIDRTKWAYLKRRKAWFHPPIGWGRFAAPGTARVLDLGCGDGDQTQRVAEFVAGRWLETDFDGFPMEIVGVDCNESRVENARRHATSPHPKITLRFEHGDAVDGLDYGDDFFDYTLATGLFEVLGDDDASAVLDETGRLTAAGVYVRDLLDEYPGLHPRPDLPERLAARGFDAVERHRVFEEPFVEEGTTDPLAVWPMNRHQVVFAETSDPTPPEARY</sequence>
<dbReference type="Proteomes" id="UP001597187">
    <property type="component" value="Unassembled WGS sequence"/>
</dbReference>
<dbReference type="Gene3D" id="3.40.50.150">
    <property type="entry name" value="Vaccinia Virus protein VP39"/>
    <property type="match status" value="1"/>
</dbReference>
<comment type="caution">
    <text evidence="3">The sequence shown here is derived from an EMBL/GenBank/DDBJ whole genome shotgun (WGS) entry which is preliminary data.</text>
</comment>